<dbReference type="FunFam" id="3.40.50.720:FF:000149">
    <property type="entry name" value="15-hydroxyprostaglandin dehydrogenase [NAD(+)]"/>
    <property type="match status" value="1"/>
</dbReference>
<evidence type="ECO:0000256" key="18">
    <source>
        <dbReference type="ARBA" id="ARBA00048739"/>
    </source>
</evidence>
<evidence type="ECO:0000256" key="10">
    <source>
        <dbReference type="ARBA" id="ARBA00047672"/>
    </source>
</evidence>
<comment type="similarity">
    <text evidence="1 22">Belongs to the short-chain dehydrogenases/reductases (SDR) family.</text>
</comment>
<organism evidence="23 24">
    <name type="scientific">Lingula anatina</name>
    <name type="common">Brachiopod</name>
    <name type="synonym">Lingula unguis</name>
    <dbReference type="NCBI Taxonomy" id="7574"/>
    <lineage>
        <taxon>Eukaryota</taxon>
        <taxon>Metazoa</taxon>
        <taxon>Spiralia</taxon>
        <taxon>Lophotrochozoa</taxon>
        <taxon>Brachiopoda</taxon>
        <taxon>Linguliformea</taxon>
        <taxon>Lingulata</taxon>
        <taxon>Lingulida</taxon>
        <taxon>Linguloidea</taxon>
        <taxon>Lingulidae</taxon>
        <taxon>Lingula</taxon>
    </lineage>
</organism>
<dbReference type="SUPFAM" id="SSF51735">
    <property type="entry name" value="NAD(P)-binding Rossmann-fold domains"/>
    <property type="match status" value="1"/>
</dbReference>
<dbReference type="GO" id="GO:0005737">
    <property type="term" value="C:cytoplasm"/>
    <property type="evidence" value="ECO:0007669"/>
    <property type="project" value="TreeGrafter"/>
</dbReference>
<dbReference type="CDD" id="cd05323">
    <property type="entry name" value="ADH_SDR_c_like"/>
    <property type="match status" value="1"/>
</dbReference>
<comment type="function">
    <text evidence="8">Catalyzes the NAD-dependent dehydrogenation (oxidation) of a broad array of hydroxylated polyunsaturated fatty acids (mainly eicosanoids and docosanoids, including prostaglandins, lipoxins and resolvins), yielding their corresponding keto (oxo) metabolites. Decreases the levels of the pro-proliferative prostaglandins such as prostaglandin E2 (whose activity is increased in cancer because of an increase in the expression of cyclooxygenase 2) and generates oxo-fatty acid products that can profoundly influence cell function by abrogating pro-inflammatory cytokine expression. Converts resolvins E1, D1 and D2 to their oxo products, which represents a mode of resolvin inactivation. Resolvin E1 plays important roles during the resolution phase of acute inflammation, while resolvins D1 and D2 have a unique role in obesity-induced adipose inflammation.</text>
</comment>
<comment type="catalytic activity">
    <reaction evidence="19">
        <text>resolvin D2 + NAD(+) = 16-oxoresolvin D2 + NADH + H(+)</text>
        <dbReference type="Rhea" id="RHEA:53588"/>
        <dbReference type="ChEBI" id="CHEBI:15378"/>
        <dbReference type="ChEBI" id="CHEBI:57540"/>
        <dbReference type="ChEBI" id="CHEBI:57945"/>
        <dbReference type="ChEBI" id="CHEBI:133367"/>
        <dbReference type="ChEBI" id="CHEBI:137498"/>
    </reaction>
    <physiologicalReaction direction="left-to-right" evidence="19">
        <dbReference type="Rhea" id="RHEA:53589"/>
    </physiologicalReaction>
</comment>
<evidence type="ECO:0000256" key="6">
    <source>
        <dbReference type="ARBA" id="ARBA00041812"/>
    </source>
</evidence>
<dbReference type="PANTHER" id="PTHR44229">
    <property type="entry name" value="15-HYDROXYPROSTAGLANDIN DEHYDROGENASE [NAD(+)]"/>
    <property type="match status" value="1"/>
</dbReference>
<dbReference type="PANTHER" id="PTHR44229:SF4">
    <property type="entry name" value="15-HYDROXYPROSTAGLANDIN DEHYDROGENASE [NAD(+)]"/>
    <property type="match status" value="1"/>
</dbReference>
<comment type="catalytic activity">
    <reaction evidence="16">
        <text>lipoxin A4 + NAD(+) = 15-oxo-(5S,6R)-dihydroxy-(7E,9E,11Z,13E)-eicosatetraenoate + NADH + H(+)</text>
        <dbReference type="Rhea" id="RHEA:41572"/>
        <dbReference type="ChEBI" id="CHEBI:15378"/>
        <dbReference type="ChEBI" id="CHEBI:57540"/>
        <dbReference type="ChEBI" id="CHEBI:57945"/>
        <dbReference type="ChEBI" id="CHEBI:67026"/>
        <dbReference type="ChEBI" id="CHEBI:78311"/>
    </reaction>
    <physiologicalReaction direction="left-to-right" evidence="16">
        <dbReference type="Rhea" id="RHEA:41573"/>
    </physiologicalReaction>
</comment>
<name>A0A1S3K8S9_LINAN</name>
<dbReference type="AlphaFoldDB" id="A0A1S3K8S9"/>
<dbReference type="Proteomes" id="UP000085678">
    <property type="component" value="Unplaced"/>
</dbReference>
<proteinExistence type="inferred from homology"/>
<evidence type="ECO:0000256" key="13">
    <source>
        <dbReference type="ARBA" id="ARBA00048144"/>
    </source>
</evidence>
<evidence type="ECO:0000256" key="14">
    <source>
        <dbReference type="ARBA" id="ARBA00048170"/>
    </source>
</evidence>
<comment type="catalytic activity">
    <reaction evidence="18">
        <text>prostaglandin E2 + NAD(+) = 15-oxoprostaglandin E2 + NADH + H(+)</text>
        <dbReference type="Rhea" id="RHEA:11876"/>
        <dbReference type="ChEBI" id="CHEBI:15378"/>
        <dbReference type="ChEBI" id="CHEBI:57400"/>
        <dbReference type="ChEBI" id="CHEBI:57540"/>
        <dbReference type="ChEBI" id="CHEBI:57945"/>
        <dbReference type="ChEBI" id="CHEBI:606564"/>
        <dbReference type="EC" id="1.1.1.141"/>
    </reaction>
    <physiologicalReaction direction="left-to-right" evidence="18">
        <dbReference type="Rhea" id="RHEA:11877"/>
    </physiologicalReaction>
</comment>
<dbReference type="OrthoDB" id="37659at2759"/>
<reference evidence="24" key="1">
    <citation type="journal article" date="2015" name="Nat. Commun.">
        <title>The Lingula genome provides insights into brachiopod evolution and the origin of phosphate biomineralization.</title>
        <authorList>
            <person name="Luo Y.J."/>
            <person name="Takeuchi T."/>
            <person name="Koyanagi R."/>
            <person name="Yamada L."/>
            <person name="Kanda M."/>
            <person name="Khalturina M."/>
            <person name="Fujie M."/>
            <person name="Yamasaki S.I."/>
            <person name="Endo K."/>
            <person name="Satoh N."/>
        </authorList>
    </citation>
    <scope>NUCLEOTIDE SEQUENCE</scope>
</reference>
<evidence type="ECO:0000256" key="20">
    <source>
        <dbReference type="ARBA" id="ARBA00049151"/>
    </source>
</evidence>
<dbReference type="EC" id="1.1.1.141" evidence="3"/>
<comment type="catalytic activity">
    <reaction evidence="15">
        <text>resolvin D2 + NAD(+) = 7-oxoresolvin D2 + NADH + H(+)</text>
        <dbReference type="Rhea" id="RHEA:53584"/>
        <dbReference type="ChEBI" id="CHEBI:15378"/>
        <dbReference type="ChEBI" id="CHEBI:57540"/>
        <dbReference type="ChEBI" id="CHEBI:57945"/>
        <dbReference type="ChEBI" id="CHEBI:133367"/>
        <dbReference type="ChEBI" id="CHEBI:137497"/>
    </reaction>
    <physiologicalReaction direction="left-to-right" evidence="15">
        <dbReference type="Rhea" id="RHEA:53585"/>
    </physiologicalReaction>
</comment>
<dbReference type="STRING" id="7574.A0A1S3K8S9"/>
<comment type="catalytic activity">
    <reaction evidence="21">
        <text>resolvin E1 + NAD(+) = 18-oxo-resolvin E1 + NADH + H(+)</text>
        <dbReference type="Rhea" id="RHEA:49244"/>
        <dbReference type="ChEBI" id="CHEBI:15378"/>
        <dbReference type="ChEBI" id="CHEBI:57540"/>
        <dbReference type="ChEBI" id="CHEBI:57945"/>
        <dbReference type="ChEBI" id="CHEBI:91000"/>
        <dbReference type="ChEBI" id="CHEBI:91001"/>
    </reaction>
    <physiologicalReaction direction="left-to-right" evidence="21">
        <dbReference type="Rhea" id="RHEA:49245"/>
    </physiologicalReaction>
</comment>
<evidence type="ECO:0000256" key="7">
    <source>
        <dbReference type="ARBA" id="ARBA00042026"/>
    </source>
</evidence>
<dbReference type="PRINTS" id="PR00080">
    <property type="entry name" value="SDRFAMILY"/>
</dbReference>
<evidence type="ECO:0000256" key="9">
    <source>
        <dbReference type="ARBA" id="ARBA00047325"/>
    </source>
</evidence>
<dbReference type="PRINTS" id="PR00081">
    <property type="entry name" value="GDHRDH"/>
</dbReference>
<dbReference type="GeneID" id="106179529"/>
<evidence type="ECO:0000256" key="15">
    <source>
        <dbReference type="ARBA" id="ARBA00048393"/>
    </source>
</evidence>
<comment type="catalytic activity">
    <reaction evidence="13">
        <text>(11R)-hydroxy-(5Z,8Z,12E,14Z)-eicosatetraenoate + NAD(+) = 11-oxo-(5Z,8Z,12E,14Z)-eicosatetraenoate + NADH + H(+)</text>
        <dbReference type="Rhea" id="RHEA:48640"/>
        <dbReference type="ChEBI" id="CHEBI:15378"/>
        <dbReference type="ChEBI" id="CHEBI:57540"/>
        <dbReference type="ChEBI" id="CHEBI:57945"/>
        <dbReference type="ChEBI" id="CHEBI:78836"/>
        <dbReference type="ChEBI" id="CHEBI:90697"/>
    </reaction>
    <physiologicalReaction direction="left-to-right" evidence="13">
        <dbReference type="Rhea" id="RHEA:48641"/>
    </physiologicalReaction>
</comment>
<evidence type="ECO:0000256" key="19">
    <source>
        <dbReference type="ARBA" id="ARBA00048921"/>
    </source>
</evidence>
<dbReference type="EC" id="1.1.1.232" evidence="4"/>
<comment type="catalytic activity">
    <reaction evidence="20">
        <text>(15S)-hydroxy-(5Z,8Z,11Z,13E)-eicosatetraenoate + NAD(+) = 15-oxo-(5Z,8Z,11Z,13E)-eicosatetraenoate + NADH + H(+)</text>
        <dbReference type="Rhea" id="RHEA:23260"/>
        <dbReference type="ChEBI" id="CHEBI:15378"/>
        <dbReference type="ChEBI" id="CHEBI:57409"/>
        <dbReference type="ChEBI" id="CHEBI:57410"/>
        <dbReference type="ChEBI" id="CHEBI:57540"/>
        <dbReference type="ChEBI" id="CHEBI:57945"/>
        <dbReference type="EC" id="1.1.1.232"/>
    </reaction>
    <physiologicalReaction direction="left-to-right" evidence="20">
        <dbReference type="Rhea" id="RHEA:23261"/>
    </physiologicalReaction>
</comment>
<evidence type="ECO:0000256" key="8">
    <source>
        <dbReference type="ARBA" id="ARBA00045705"/>
    </source>
</evidence>
<dbReference type="Pfam" id="PF00106">
    <property type="entry name" value="adh_short"/>
    <property type="match status" value="1"/>
</dbReference>
<evidence type="ECO:0000313" key="24">
    <source>
        <dbReference type="RefSeq" id="XP_013418656.1"/>
    </source>
</evidence>
<dbReference type="InParanoid" id="A0A1S3K8S9"/>
<accession>A0A1S3K8S9</accession>
<evidence type="ECO:0000256" key="2">
    <source>
        <dbReference type="ARBA" id="ARBA00023002"/>
    </source>
</evidence>
<dbReference type="InterPro" id="IPR020904">
    <property type="entry name" value="Sc_DH/Rdtase_CS"/>
</dbReference>
<dbReference type="RefSeq" id="XP_013418656.1">
    <property type="nucleotide sequence ID" value="XM_013563202.1"/>
</dbReference>
<reference evidence="24" key="2">
    <citation type="submission" date="2025-08" db="UniProtKB">
        <authorList>
            <consortium name="RefSeq"/>
        </authorList>
    </citation>
    <scope>IDENTIFICATION</scope>
</reference>
<keyword evidence="23" id="KW-1185">Reference proteome</keyword>
<dbReference type="KEGG" id="lak:106179529"/>
<evidence type="ECO:0000256" key="5">
    <source>
        <dbReference type="ARBA" id="ARBA00040276"/>
    </source>
</evidence>
<dbReference type="FunCoup" id="A0A1S3K8S9">
    <property type="interactions" value="161"/>
</dbReference>
<evidence type="ECO:0000256" key="1">
    <source>
        <dbReference type="ARBA" id="ARBA00006484"/>
    </source>
</evidence>
<dbReference type="GO" id="GO:0047034">
    <property type="term" value="F:15-hydroxyicosatetraenoate dehydrogenase activity"/>
    <property type="evidence" value="ECO:0007669"/>
    <property type="project" value="UniProtKB-EC"/>
</dbReference>
<dbReference type="PROSITE" id="PS00061">
    <property type="entry name" value="ADH_SHORT"/>
    <property type="match status" value="1"/>
</dbReference>
<comment type="catalytic activity">
    <reaction evidence="12">
        <text>15-oxo-(5S,6R)-dihydroxy-(7E,9E,11Z)-eicosatrienoate + NADH + H(+) = (5S,6R,15S)-trihydroxy-(7E,9E,11Z)-eicosatrienoate + NAD(+)</text>
        <dbReference type="Rhea" id="RHEA:41596"/>
        <dbReference type="ChEBI" id="CHEBI:15378"/>
        <dbReference type="ChEBI" id="CHEBI:57540"/>
        <dbReference type="ChEBI" id="CHEBI:57945"/>
        <dbReference type="ChEBI" id="CHEBI:78325"/>
        <dbReference type="ChEBI" id="CHEBI:78329"/>
    </reaction>
    <physiologicalReaction direction="left-to-right" evidence="12">
        <dbReference type="Rhea" id="RHEA:41597"/>
    </physiologicalReaction>
</comment>
<comment type="catalytic activity">
    <reaction evidence="10">
        <text>resolvin D1 + NAD(+) = 8-oxoresolvin D1 + NADH + H(+)</text>
        <dbReference type="Rhea" id="RHEA:50124"/>
        <dbReference type="ChEBI" id="CHEBI:15378"/>
        <dbReference type="ChEBI" id="CHEBI:57540"/>
        <dbReference type="ChEBI" id="CHEBI:57945"/>
        <dbReference type="ChEBI" id="CHEBI:132079"/>
        <dbReference type="ChEBI" id="CHEBI:132080"/>
    </reaction>
    <physiologicalReaction direction="left-to-right" evidence="10">
        <dbReference type="Rhea" id="RHEA:50125"/>
    </physiologicalReaction>
</comment>
<evidence type="ECO:0000256" key="17">
    <source>
        <dbReference type="ARBA" id="ARBA00048611"/>
    </source>
</evidence>
<evidence type="ECO:0000256" key="4">
    <source>
        <dbReference type="ARBA" id="ARBA00039060"/>
    </source>
</evidence>
<comment type="catalytic activity">
    <reaction evidence="14">
        <text>resolvin D1 + NAD(+) = 17-oxoresolvin D1 + NADH + H(+)</text>
        <dbReference type="Rhea" id="RHEA:50128"/>
        <dbReference type="ChEBI" id="CHEBI:15378"/>
        <dbReference type="ChEBI" id="CHEBI:57540"/>
        <dbReference type="ChEBI" id="CHEBI:57945"/>
        <dbReference type="ChEBI" id="CHEBI:132079"/>
        <dbReference type="ChEBI" id="CHEBI:132081"/>
    </reaction>
    <physiologicalReaction direction="left-to-right" evidence="14">
        <dbReference type="Rhea" id="RHEA:50129"/>
    </physiologicalReaction>
</comment>
<protein>
    <recommendedName>
        <fullName evidence="5">15-hydroxyprostaglandin dehydrogenase [NAD(+)]</fullName>
        <ecNumber evidence="3">1.1.1.141</ecNumber>
        <ecNumber evidence="4">1.1.1.232</ecNumber>
    </recommendedName>
    <alternativeName>
        <fullName evidence="7">Eicosanoid/docosanoid dehydrogenase [NAD(+)]</fullName>
    </alternativeName>
    <alternativeName>
        <fullName evidence="6">Prostaglandin dehydrogenase 1</fullName>
    </alternativeName>
</protein>
<evidence type="ECO:0000256" key="22">
    <source>
        <dbReference type="RuleBase" id="RU000363"/>
    </source>
</evidence>
<dbReference type="InterPro" id="IPR002347">
    <property type="entry name" value="SDR_fam"/>
</dbReference>
<sequence length="274" mass="29391">MNLKDKVGFITGGASGIGYATAELLLQHGAKVAIIDVNSEAGRKAVSNLAVKYGEANVTFVKCDVTEDGDIEEAFKQTIAKFGRLDIIMNNAGILNESNYKLLISVNLTAVITGTMLGLKYLRKDQGGNGGVILNMSSISGLKPSLCLPAYAATKHGVVGYTRSMANSMAADIDVHGVRFNCVCPECTDTPMVRSLESVDSLNRRGIHHAQALSNYVSENVDDMIKASYIAENTIKLLADETKNGAAMLITSKGVAFIDPPEHPYFTDRANLKR</sequence>
<evidence type="ECO:0000256" key="12">
    <source>
        <dbReference type="ARBA" id="ARBA00048140"/>
    </source>
</evidence>
<evidence type="ECO:0000256" key="21">
    <source>
        <dbReference type="ARBA" id="ARBA00049188"/>
    </source>
</evidence>
<dbReference type="Gene3D" id="3.40.50.720">
    <property type="entry name" value="NAD(P)-binding Rossmann-like Domain"/>
    <property type="match status" value="1"/>
</dbReference>
<evidence type="ECO:0000256" key="3">
    <source>
        <dbReference type="ARBA" id="ARBA00038968"/>
    </source>
</evidence>
<evidence type="ECO:0000256" key="11">
    <source>
        <dbReference type="ARBA" id="ARBA00048008"/>
    </source>
</evidence>
<gene>
    <name evidence="24" type="primary">LOC106179529</name>
</gene>
<comment type="catalytic activity">
    <reaction evidence="11">
        <text>14-hydroxy-(4Z,7Z,10Z,12E,16Z,19Z)-docosahexaenoate + NAD(+) = 14-oxo-(4Z,7Z,10Z,12E,16Z,19Z)-docosahexaenoate + NADH + H(+)</text>
        <dbReference type="Rhea" id="RHEA:48952"/>
        <dbReference type="ChEBI" id="CHEBI:15378"/>
        <dbReference type="ChEBI" id="CHEBI:57540"/>
        <dbReference type="ChEBI" id="CHEBI:57945"/>
        <dbReference type="ChEBI" id="CHEBI:90866"/>
        <dbReference type="ChEBI" id="CHEBI:90867"/>
    </reaction>
    <physiologicalReaction direction="left-to-right" evidence="11">
        <dbReference type="Rhea" id="RHEA:48953"/>
    </physiologicalReaction>
</comment>
<comment type="catalytic activity">
    <reaction evidence="9">
        <text>prostaglandin E1 + NAD(+) = 15-oxoprostaglandin E1 + NADH + H(+)</text>
        <dbReference type="Rhea" id="RHEA:16477"/>
        <dbReference type="ChEBI" id="CHEBI:15378"/>
        <dbReference type="ChEBI" id="CHEBI:57397"/>
        <dbReference type="ChEBI" id="CHEBI:57401"/>
        <dbReference type="ChEBI" id="CHEBI:57540"/>
        <dbReference type="ChEBI" id="CHEBI:57945"/>
    </reaction>
    <physiologicalReaction direction="left-to-right" evidence="9">
        <dbReference type="Rhea" id="RHEA:16478"/>
    </physiologicalReaction>
</comment>
<keyword evidence="2" id="KW-0560">Oxidoreductase</keyword>
<evidence type="ECO:0000256" key="16">
    <source>
        <dbReference type="ARBA" id="ARBA00048535"/>
    </source>
</evidence>
<dbReference type="GO" id="GO:0016404">
    <property type="term" value="F:15-hydroxyprostaglandin dehydrogenase (NAD+) activity"/>
    <property type="evidence" value="ECO:0007669"/>
    <property type="project" value="UniProtKB-EC"/>
</dbReference>
<evidence type="ECO:0000313" key="23">
    <source>
        <dbReference type="Proteomes" id="UP000085678"/>
    </source>
</evidence>
<dbReference type="InterPro" id="IPR036291">
    <property type="entry name" value="NAD(P)-bd_dom_sf"/>
</dbReference>
<comment type="catalytic activity">
    <reaction evidence="17">
        <text>prostaglandin A1 + NAD(+) = 15-oxo-prostaglandin A1 + NADH + H(+)</text>
        <dbReference type="Rhea" id="RHEA:41263"/>
        <dbReference type="ChEBI" id="CHEBI:15378"/>
        <dbReference type="ChEBI" id="CHEBI:57398"/>
        <dbReference type="ChEBI" id="CHEBI:57540"/>
        <dbReference type="ChEBI" id="CHEBI:57945"/>
        <dbReference type="ChEBI" id="CHEBI:85072"/>
    </reaction>
    <physiologicalReaction direction="left-to-right" evidence="17">
        <dbReference type="Rhea" id="RHEA:41264"/>
    </physiologicalReaction>
</comment>